<dbReference type="EMBL" id="FNHZ01000001">
    <property type="protein sequence ID" value="SDM46588.1"/>
    <property type="molecule type" value="Genomic_DNA"/>
</dbReference>
<feature type="transmembrane region" description="Helical" evidence="1">
    <location>
        <begin position="182"/>
        <end position="204"/>
    </location>
</feature>
<dbReference type="OrthoDB" id="3034315at2"/>
<gene>
    <name evidence="2" type="ORF">SAMN05216544_0340</name>
</gene>
<dbReference type="AlphaFoldDB" id="A0A1G9TG73"/>
<sequence>MQYLSTFLSDFKLRQRVFLYAGALINLIYGFIKVAAGMLYGSLWLSFMGGYYLILASFRTYIIRYERRHDENVDMNNEYKRYTVCGYILVGLDIFLIYILDMAVEFKAVVIYPGPLIYGMALYAFVSMGFVIKNLVQIHTISRPLYGAARVASFTAALISMLSLEIAMLGRFGEEDIQLRKYMTIFSGSAIFVTVGIMAVRMIYVGRKYSNEENLVKLLSRYEEKLRIDEEKRCLKQEKKQLKREAKIVKLGEKFTKKEIKRYEKEYKTEYKRQLKAEKTKDN</sequence>
<keyword evidence="3" id="KW-1185">Reference proteome</keyword>
<keyword evidence="1" id="KW-0812">Transmembrane</keyword>
<keyword evidence="1" id="KW-0472">Membrane</keyword>
<evidence type="ECO:0000313" key="2">
    <source>
        <dbReference type="EMBL" id="SDM46588.1"/>
    </source>
</evidence>
<feature type="transmembrane region" description="Helical" evidence="1">
    <location>
        <begin position="116"/>
        <end position="136"/>
    </location>
</feature>
<feature type="transmembrane region" description="Helical" evidence="1">
    <location>
        <begin position="148"/>
        <end position="170"/>
    </location>
</feature>
<feature type="transmembrane region" description="Helical" evidence="1">
    <location>
        <begin position="42"/>
        <end position="63"/>
    </location>
</feature>
<proteinExistence type="predicted"/>
<feature type="transmembrane region" description="Helical" evidence="1">
    <location>
        <begin position="84"/>
        <end position="104"/>
    </location>
</feature>
<dbReference type="RefSeq" id="WP_074520632.1">
    <property type="nucleotide sequence ID" value="NZ_FNHZ01000001.1"/>
</dbReference>
<accession>A0A1G9TG73</accession>
<reference evidence="3" key="1">
    <citation type="submission" date="2016-10" db="EMBL/GenBank/DDBJ databases">
        <authorList>
            <person name="Varghese N."/>
            <person name="Submissions S."/>
        </authorList>
    </citation>
    <scope>NUCLEOTIDE SEQUENCE [LARGE SCALE GENOMIC DNA]</scope>
    <source>
        <strain evidence="3">M83</strain>
    </source>
</reference>
<feature type="transmembrane region" description="Helical" evidence="1">
    <location>
        <begin position="17"/>
        <end position="36"/>
    </location>
</feature>
<evidence type="ECO:0000313" key="3">
    <source>
        <dbReference type="Proteomes" id="UP000187651"/>
    </source>
</evidence>
<keyword evidence="1" id="KW-1133">Transmembrane helix</keyword>
<name>A0A1G9TG73_9FIRM</name>
<organism evidence="2 3">
    <name type="scientific">Lachnospira pectinoschiza</name>
    <dbReference type="NCBI Taxonomy" id="28052"/>
    <lineage>
        <taxon>Bacteria</taxon>
        <taxon>Bacillati</taxon>
        <taxon>Bacillota</taxon>
        <taxon>Clostridia</taxon>
        <taxon>Lachnospirales</taxon>
        <taxon>Lachnospiraceae</taxon>
        <taxon>Lachnospira</taxon>
    </lineage>
</organism>
<protein>
    <submittedName>
        <fullName evidence="2">Uncharacterized protein</fullName>
    </submittedName>
</protein>
<dbReference type="Proteomes" id="UP000187651">
    <property type="component" value="Unassembled WGS sequence"/>
</dbReference>
<evidence type="ECO:0000256" key="1">
    <source>
        <dbReference type="SAM" id="Phobius"/>
    </source>
</evidence>